<sequence length="151" mass="16603">MMATLVSEAILLNFVKGPRFEEAVDAQFKEFDEDGDGFLSQAELCRSLESLRLFDDLAGHEERLAASLSASAEHEVQKQNQQLQNVLFGLFDRDGDGAVGPSEFAAQMHEIMSAIARGLRGCPLQFLIDPGSVLACAVQQEAEEEEKELEL</sequence>
<dbReference type="PANTHER" id="PTHR34574:SF9">
    <property type="entry name" value="EF-HAND DOMAIN-CONTAINING PROTEIN"/>
    <property type="match status" value="1"/>
</dbReference>
<protein>
    <recommendedName>
        <fullName evidence="2">EF-hand domain-containing protein</fullName>
    </recommendedName>
</protein>
<evidence type="ECO:0000313" key="3">
    <source>
        <dbReference type="EMBL" id="KAI5081373.1"/>
    </source>
</evidence>
<dbReference type="PANTHER" id="PTHR34574">
    <property type="entry name" value="CALCIUM-BINDING EF-HAND FAMILY PROTEIN-RELATED"/>
    <property type="match status" value="1"/>
</dbReference>
<dbReference type="PROSITE" id="PS50222">
    <property type="entry name" value="EF_HAND_2"/>
    <property type="match status" value="2"/>
</dbReference>
<feature type="domain" description="EF-hand" evidence="2">
    <location>
        <begin position="19"/>
        <end position="54"/>
    </location>
</feature>
<dbReference type="OrthoDB" id="10451522at2759"/>
<gene>
    <name evidence="3" type="ORF">GOP47_0004556</name>
</gene>
<dbReference type="Gene3D" id="1.10.238.10">
    <property type="entry name" value="EF-hand"/>
    <property type="match status" value="1"/>
</dbReference>
<evidence type="ECO:0000256" key="1">
    <source>
        <dbReference type="ARBA" id="ARBA00022837"/>
    </source>
</evidence>
<reference evidence="3" key="1">
    <citation type="submission" date="2021-01" db="EMBL/GenBank/DDBJ databases">
        <title>Adiantum capillus-veneris genome.</title>
        <authorList>
            <person name="Fang Y."/>
            <person name="Liao Q."/>
        </authorList>
    </citation>
    <scope>NUCLEOTIDE SEQUENCE</scope>
    <source>
        <strain evidence="3">H3</strain>
        <tissue evidence="3">Leaf</tissue>
    </source>
</reference>
<dbReference type="InterPro" id="IPR011992">
    <property type="entry name" value="EF-hand-dom_pair"/>
</dbReference>
<evidence type="ECO:0000259" key="2">
    <source>
        <dbReference type="PROSITE" id="PS50222"/>
    </source>
</evidence>
<dbReference type="SMART" id="SM00054">
    <property type="entry name" value="EFh"/>
    <property type="match status" value="2"/>
</dbReference>
<dbReference type="InterPro" id="IPR002048">
    <property type="entry name" value="EF_hand_dom"/>
</dbReference>
<dbReference type="SUPFAM" id="SSF47473">
    <property type="entry name" value="EF-hand"/>
    <property type="match status" value="1"/>
</dbReference>
<dbReference type="EMBL" id="JABFUD020000004">
    <property type="protein sequence ID" value="KAI5081373.1"/>
    <property type="molecule type" value="Genomic_DNA"/>
</dbReference>
<organism evidence="3 4">
    <name type="scientific">Adiantum capillus-veneris</name>
    <name type="common">Maidenhair fern</name>
    <dbReference type="NCBI Taxonomy" id="13818"/>
    <lineage>
        <taxon>Eukaryota</taxon>
        <taxon>Viridiplantae</taxon>
        <taxon>Streptophyta</taxon>
        <taxon>Embryophyta</taxon>
        <taxon>Tracheophyta</taxon>
        <taxon>Polypodiopsida</taxon>
        <taxon>Polypodiidae</taxon>
        <taxon>Polypodiales</taxon>
        <taxon>Pteridineae</taxon>
        <taxon>Pteridaceae</taxon>
        <taxon>Vittarioideae</taxon>
        <taxon>Adiantum</taxon>
    </lineage>
</organism>
<dbReference type="PROSITE" id="PS00018">
    <property type="entry name" value="EF_HAND_1"/>
    <property type="match status" value="2"/>
</dbReference>
<comment type="caution">
    <text evidence="3">The sequence shown here is derived from an EMBL/GenBank/DDBJ whole genome shotgun (WGS) entry which is preliminary data.</text>
</comment>
<feature type="domain" description="EF-hand" evidence="2">
    <location>
        <begin position="79"/>
        <end position="114"/>
    </location>
</feature>
<dbReference type="AlphaFoldDB" id="A0A9D4V836"/>
<proteinExistence type="predicted"/>
<dbReference type="InterPro" id="IPR018247">
    <property type="entry name" value="EF_Hand_1_Ca_BS"/>
</dbReference>
<keyword evidence="1" id="KW-0106">Calcium</keyword>
<dbReference type="GO" id="GO:0005509">
    <property type="term" value="F:calcium ion binding"/>
    <property type="evidence" value="ECO:0007669"/>
    <property type="project" value="InterPro"/>
</dbReference>
<dbReference type="Proteomes" id="UP000886520">
    <property type="component" value="Chromosome 4"/>
</dbReference>
<dbReference type="Pfam" id="PF13499">
    <property type="entry name" value="EF-hand_7"/>
    <property type="match status" value="1"/>
</dbReference>
<evidence type="ECO:0000313" key="4">
    <source>
        <dbReference type="Proteomes" id="UP000886520"/>
    </source>
</evidence>
<keyword evidence="4" id="KW-1185">Reference proteome</keyword>
<name>A0A9D4V836_ADICA</name>
<accession>A0A9D4V836</accession>